<dbReference type="GO" id="GO:0015293">
    <property type="term" value="F:symporter activity"/>
    <property type="evidence" value="ECO:0007669"/>
    <property type="project" value="TreeGrafter"/>
</dbReference>
<dbReference type="GO" id="GO:0005886">
    <property type="term" value="C:plasma membrane"/>
    <property type="evidence" value="ECO:0007669"/>
    <property type="project" value="UniProtKB-SubCell"/>
</dbReference>
<feature type="transmembrane region" description="Helical" evidence="12">
    <location>
        <begin position="248"/>
        <end position="265"/>
    </location>
</feature>
<keyword evidence="7" id="KW-0915">Sodium</keyword>
<accession>A0A9P0HB43</accession>
<feature type="transmembrane region" description="Helical" evidence="12">
    <location>
        <begin position="344"/>
        <end position="371"/>
    </location>
</feature>
<dbReference type="CDD" id="cd11492">
    <property type="entry name" value="SLC5sbd_NIS-SMVT"/>
    <property type="match status" value="1"/>
</dbReference>
<feature type="transmembrane region" description="Helical" evidence="12">
    <location>
        <begin position="93"/>
        <end position="115"/>
    </location>
</feature>
<evidence type="ECO:0000313" key="13">
    <source>
        <dbReference type="EMBL" id="CAH1398746.1"/>
    </source>
</evidence>
<feature type="transmembrane region" description="Helical" evidence="12">
    <location>
        <begin position="20"/>
        <end position="41"/>
    </location>
</feature>
<feature type="transmembrane region" description="Helical" evidence="12">
    <location>
        <begin position="391"/>
        <end position="411"/>
    </location>
</feature>
<feature type="transmembrane region" description="Helical" evidence="12">
    <location>
        <begin position="61"/>
        <end position="81"/>
    </location>
</feature>
<evidence type="ECO:0000256" key="7">
    <source>
        <dbReference type="ARBA" id="ARBA00023053"/>
    </source>
</evidence>
<dbReference type="AlphaFoldDB" id="A0A9P0HB43"/>
<keyword evidence="6 12" id="KW-1133">Transmembrane helix</keyword>
<evidence type="ECO:0000256" key="6">
    <source>
        <dbReference type="ARBA" id="ARBA00022989"/>
    </source>
</evidence>
<feature type="transmembrane region" description="Helical" evidence="12">
    <location>
        <begin position="449"/>
        <end position="471"/>
    </location>
</feature>
<protein>
    <recommendedName>
        <fullName evidence="15">Sodium/solute symporter</fullName>
    </recommendedName>
</protein>
<dbReference type="PROSITE" id="PS50283">
    <property type="entry name" value="NA_SOLUT_SYMP_3"/>
    <property type="match status" value="1"/>
</dbReference>
<evidence type="ECO:0008006" key="15">
    <source>
        <dbReference type="Google" id="ProtNLM"/>
    </source>
</evidence>
<comment type="similarity">
    <text evidence="2 11">Belongs to the sodium:solute symporter (SSF) (TC 2.A.21) family.</text>
</comment>
<dbReference type="GO" id="GO:0006814">
    <property type="term" value="P:sodium ion transport"/>
    <property type="evidence" value="ECO:0007669"/>
    <property type="project" value="UniProtKB-KW"/>
</dbReference>
<evidence type="ECO:0000256" key="12">
    <source>
        <dbReference type="SAM" id="Phobius"/>
    </source>
</evidence>
<sequence>METTEAPSKLMSTLKLFNWAEYVVFFGMLLASALIGVYYGCRPKKDVTVDDYMLGGRKMSILPVAVSLIASFISGISLLGIPAETFYYGTQLFGISMAVIIGYVLLNLFYLPVVYHLQYNSLFEYLEKRFNRGVRLLASFIFSFSLILYIPVVIYVPSLAFNQVTGMSVHLLSSIICAVCIFYTSIGGLKAVVWSDALQSLFTFSSIIAVLILGTISVGGLSKIIEVNDRRERLELFNMNPDPFQRNTFWTTVIGSIPNWLKVLATHPGTVQRYISVPTYRGVQLVAFIMCIGIVVIKFITTFCGLIMYTKYGDCDPLVTKQIQKPGQLLPYYVMDVAADYPGLAGLFLSGVVCTALSTMSASLNTVAGTIYQDFIKPIMPSDTKDITANLIMKSIVIIFGIVCTLLVLVVEQLGTIMQIAISLQGVTNGVALFIFTFGMFVPWGNTKGVLAGGLTGLITTSWLATGAQIYSHQGHIVYGAKVTTVENCPENITQSLGLNITRFGYPGEGTMVFHSDHVPDFYKISYLYYGLLGFIVAMIVACVVSVITGVQDPSELDPKLIIPQLRPFIMKKKKQKPQVQLYSMVPTSEK</sequence>
<dbReference type="InterPro" id="IPR038377">
    <property type="entry name" value="Na/Glc_symporter_sf"/>
</dbReference>
<comment type="subcellular location">
    <subcellularLocation>
        <location evidence="1">Cell membrane</location>
        <topology evidence="1">Multi-pass membrane protein</topology>
    </subcellularLocation>
</comment>
<feature type="transmembrane region" description="Helical" evidence="12">
    <location>
        <begin position="285"/>
        <end position="309"/>
    </location>
</feature>
<dbReference type="Pfam" id="PF00474">
    <property type="entry name" value="SSF"/>
    <property type="match status" value="1"/>
</dbReference>
<feature type="transmembrane region" description="Helical" evidence="12">
    <location>
        <begin position="417"/>
        <end position="442"/>
    </location>
</feature>
<evidence type="ECO:0000256" key="3">
    <source>
        <dbReference type="ARBA" id="ARBA00022448"/>
    </source>
</evidence>
<dbReference type="InterPro" id="IPR001734">
    <property type="entry name" value="Na/solute_symporter"/>
</dbReference>
<dbReference type="PANTHER" id="PTHR42985">
    <property type="entry name" value="SODIUM-COUPLED MONOCARBOXYLATE TRANSPORTER"/>
    <property type="match status" value="1"/>
</dbReference>
<feature type="transmembrane region" description="Helical" evidence="12">
    <location>
        <begin position="527"/>
        <end position="551"/>
    </location>
</feature>
<feature type="transmembrane region" description="Helical" evidence="12">
    <location>
        <begin position="168"/>
        <end position="189"/>
    </location>
</feature>
<keyword evidence="9 12" id="KW-0472">Membrane</keyword>
<evidence type="ECO:0000256" key="11">
    <source>
        <dbReference type="RuleBase" id="RU362091"/>
    </source>
</evidence>
<dbReference type="NCBIfam" id="TIGR00813">
    <property type="entry name" value="sss"/>
    <property type="match status" value="1"/>
</dbReference>
<evidence type="ECO:0000256" key="9">
    <source>
        <dbReference type="ARBA" id="ARBA00023136"/>
    </source>
</evidence>
<dbReference type="Gene3D" id="1.20.1730.10">
    <property type="entry name" value="Sodium/glucose cotransporter"/>
    <property type="match status" value="1"/>
</dbReference>
<proteinExistence type="inferred from homology"/>
<feature type="transmembrane region" description="Helical" evidence="12">
    <location>
        <begin position="201"/>
        <end position="225"/>
    </location>
</feature>
<keyword evidence="8" id="KW-0406">Ion transport</keyword>
<keyword evidence="4" id="KW-1003">Cell membrane</keyword>
<organism evidence="13 14">
    <name type="scientific">Nezara viridula</name>
    <name type="common">Southern green stink bug</name>
    <name type="synonym">Cimex viridulus</name>
    <dbReference type="NCBI Taxonomy" id="85310"/>
    <lineage>
        <taxon>Eukaryota</taxon>
        <taxon>Metazoa</taxon>
        <taxon>Ecdysozoa</taxon>
        <taxon>Arthropoda</taxon>
        <taxon>Hexapoda</taxon>
        <taxon>Insecta</taxon>
        <taxon>Pterygota</taxon>
        <taxon>Neoptera</taxon>
        <taxon>Paraneoptera</taxon>
        <taxon>Hemiptera</taxon>
        <taxon>Heteroptera</taxon>
        <taxon>Panheteroptera</taxon>
        <taxon>Pentatomomorpha</taxon>
        <taxon>Pentatomoidea</taxon>
        <taxon>Pentatomidae</taxon>
        <taxon>Pentatominae</taxon>
        <taxon>Nezara</taxon>
    </lineage>
</organism>
<evidence type="ECO:0000313" key="14">
    <source>
        <dbReference type="Proteomes" id="UP001152798"/>
    </source>
</evidence>
<dbReference type="PANTHER" id="PTHR42985:SF21">
    <property type="entry name" value="SODIUM-DEPENDENT MULTIVITAMIN TRANSPORTER-LIKE PROTEIN"/>
    <property type="match status" value="1"/>
</dbReference>
<keyword evidence="14" id="KW-1185">Reference proteome</keyword>
<evidence type="ECO:0000256" key="1">
    <source>
        <dbReference type="ARBA" id="ARBA00004651"/>
    </source>
</evidence>
<gene>
    <name evidence="13" type="ORF">NEZAVI_LOCUS8339</name>
</gene>
<keyword evidence="3" id="KW-0813">Transport</keyword>
<name>A0A9P0HB43_NEZVI</name>
<evidence type="ECO:0000256" key="4">
    <source>
        <dbReference type="ARBA" id="ARBA00022475"/>
    </source>
</evidence>
<evidence type="ECO:0000256" key="10">
    <source>
        <dbReference type="ARBA" id="ARBA00023201"/>
    </source>
</evidence>
<dbReference type="InterPro" id="IPR051163">
    <property type="entry name" value="Sodium:Solute_Symporter_SSF"/>
</dbReference>
<evidence type="ECO:0000256" key="2">
    <source>
        <dbReference type="ARBA" id="ARBA00006434"/>
    </source>
</evidence>
<dbReference type="OrthoDB" id="6132759at2759"/>
<dbReference type="Proteomes" id="UP001152798">
    <property type="component" value="Chromosome 4"/>
</dbReference>
<feature type="transmembrane region" description="Helical" evidence="12">
    <location>
        <begin position="136"/>
        <end position="156"/>
    </location>
</feature>
<keyword evidence="5 12" id="KW-0812">Transmembrane</keyword>
<evidence type="ECO:0000256" key="5">
    <source>
        <dbReference type="ARBA" id="ARBA00022692"/>
    </source>
</evidence>
<dbReference type="EMBL" id="OV725080">
    <property type="protein sequence ID" value="CAH1398746.1"/>
    <property type="molecule type" value="Genomic_DNA"/>
</dbReference>
<evidence type="ECO:0000256" key="8">
    <source>
        <dbReference type="ARBA" id="ARBA00023065"/>
    </source>
</evidence>
<keyword evidence="10" id="KW-0739">Sodium transport</keyword>
<reference evidence="13" key="1">
    <citation type="submission" date="2022-01" db="EMBL/GenBank/DDBJ databases">
        <authorList>
            <person name="King R."/>
        </authorList>
    </citation>
    <scope>NUCLEOTIDE SEQUENCE</scope>
</reference>